<dbReference type="OrthoDB" id="610340at2759"/>
<evidence type="ECO:0000313" key="4">
    <source>
        <dbReference type="EnsemblPlants" id="KQJ90257"/>
    </source>
</evidence>
<accession>A0A0Q3PLH4</accession>
<keyword evidence="5" id="KW-1185">Reference proteome</keyword>
<dbReference type="Proteomes" id="UP000008810">
    <property type="component" value="Chromosome 4"/>
</dbReference>
<organism evidence="3">
    <name type="scientific">Brachypodium distachyon</name>
    <name type="common">Purple false brome</name>
    <name type="synonym">Trachynia distachya</name>
    <dbReference type="NCBI Taxonomy" id="15368"/>
    <lineage>
        <taxon>Eukaryota</taxon>
        <taxon>Viridiplantae</taxon>
        <taxon>Streptophyta</taxon>
        <taxon>Embryophyta</taxon>
        <taxon>Tracheophyta</taxon>
        <taxon>Spermatophyta</taxon>
        <taxon>Magnoliopsida</taxon>
        <taxon>Liliopsida</taxon>
        <taxon>Poales</taxon>
        <taxon>Poaceae</taxon>
        <taxon>BOP clade</taxon>
        <taxon>Pooideae</taxon>
        <taxon>Stipodae</taxon>
        <taxon>Brachypodieae</taxon>
        <taxon>Brachypodium</taxon>
    </lineage>
</organism>
<protein>
    <recommendedName>
        <fullName evidence="2">Myb/SANT-like domain-containing protein</fullName>
    </recommendedName>
</protein>
<dbReference type="AlphaFoldDB" id="A0A0Q3PLH4"/>
<gene>
    <name evidence="3" type="ORF">BRADI_4g30385v3</name>
</gene>
<dbReference type="EMBL" id="CM000883">
    <property type="protein sequence ID" value="KQJ90257.1"/>
    <property type="molecule type" value="Genomic_DNA"/>
</dbReference>
<reference evidence="3 4" key="1">
    <citation type="journal article" date="2010" name="Nature">
        <title>Genome sequencing and analysis of the model grass Brachypodium distachyon.</title>
        <authorList>
            <consortium name="International Brachypodium Initiative"/>
        </authorList>
    </citation>
    <scope>NUCLEOTIDE SEQUENCE [LARGE SCALE GENOMIC DNA]</scope>
    <source>
        <strain evidence="3 4">Bd21</strain>
    </source>
</reference>
<reference evidence="4" key="3">
    <citation type="submission" date="2018-08" db="UniProtKB">
        <authorList>
            <consortium name="EnsemblPlants"/>
        </authorList>
    </citation>
    <scope>IDENTIFICATION</scope>
    <source>
        <strain evidence="4">cv. Bd21</strain>
    </source>
</reference>
<feature type="region of interest" description="Disordered" evidence="1">
    <location>
        <begin position="168"/>
        <end position="207"/>
    </location>
</feature>
<dbReference type="EnsemblPlants" id="KQJ90257">
    <property type="protein sequence ID" value="KQJ90257"/>
    <property type="gene ID" value="BRADI_4g30385v3"/>
</dbReference>
<evidence type="ECO:0000259" key="2">
    <source>
        <dbReference type="Pfam" id="PF12776"/>
    </source>
</evidence>
<name>A0A0Q3PLH4_BRADI</name>
<dbReference type="Gramene" id="KQJ90257">
    <property type="protein sequence ID" value="KQJ90257"/>
    <property type="gene ID" value="BRADI_4g30385v3"/>
</dbReference>
<evidence type="ECO:0000256" key="1">
    <source>
        <dbReference type="SAM" id="MobiDB-lite"/>
    </source>
</evidence>
<feature type="compositionally biased region" description="Polar residues" evidence="1">
    <location>
        <begin position="185"/>
        <end position="196"/>
    </location>
</feature>
<sequence>MFEGSKGGGQVCWTPPMSSFMLNHLFNLVAGGVRTSHGFKTVHLNACAKALNDHFKTAVTGAQVYNHNRTWKRKWQRIAKLKKLSAALWDEDKCMIVLDHEHYTGHIKECTCWNYFAIDNKEDEPYLNKTLEHYNEMVTIYGNGMAAGDYAKGSSEPLATDFVDVEDDEPANVNATPPPNEEVTHSYNVGESSASRPSKRTKTTQYEEQGLGPTLVAVGERLVVAIEKNVSNDNTPEGLWDNMKTLPTFGRDFLAHYYAYLVENPRIARAFHTLDHDEKMVWVARYVRNNIPSHPEANPHE</sequence>
<evidence type="ECO:0000313" key="5">
    <source>
        <dbReference type="Proteomes" id="UP000008810"/>
    </source>
</evidence>
<dbReference type="Pfam" id="PF12776">
    <property type="entry name" value="Myb_DNA-bind_3"/>
    <property type="match status" value="1"/>
</dbReference>
<feature type="domain" description="Myb/SANT-like" evidence="2">
    <location>
        <begin position="13"/>
        <end position="101"/>
    </location>
</feature>
<dbReference type="InterPro" id="IPR024752">
    <property type="entry name" value="Myb/SANT-like_dom"/>
</dbReference>
<evidence type="ECO:0000313" key="3">
    <source>
        <dbReference type="EMBL" id="KQJ90257.1"/>
    </source>
</evidence>
<proteinExistence type="predicted"/>
<dbReference type="STRING" id="15368.A0A0Q3PLH4"/>
<dbReference type="InParanoid" id="A0A0Q3PLH4"/>
<reference evidence="3" key="2">
    <citation type="submission" date="2017-06" db="EMBL/GenBank/DDBJ databases">
        <title>WGS assembly of Brachypodium distachyon.</title>
        <authorList>
            <consortium name="The International Brachypodium Initiative"/>
            <person name="Lucas S."/>
            <person name="Harmon-Smith M."/>
            <person name="Lail K."/>
            <person name="Tice H."/>
            <person name="Grimwood J."/>
            <person name="Bruce D."/>
            <person name="Barry K."/>
            <person name="Shu S."/>
            <person name="Lindquist E."/>
            <person name="Wang M."/>
            <person name="Pitluck S."/>
            <person name="Vogel J.P."/>
            <person name="Garvin D.F."/>
            <person name="Mockler T.C."/>
            <person name="Schmutz J."/>
            <person name="Rokhsar D."/>
            <person name="Bevan M.W."/>
        </authorList>
    </citation>
    <scope>NUCLEOTIDE SEQUENCE</scope>
    <source>
        <strain evidence="3">Bd21</strain>
    </source>
</reference>
<dbReference type="PANTHER" id="PTHR47127">
    <property type="entry name" value="10A19I.15"/>
    <property type="match status" value="1"/>
</dbReference>